<comment type="subcellular location">
    <subcellularLocation>
        <location evidence="1">Cell membrane</location>
        <topology evidence="1">Multi-pass membrane protein</topology>
    </subcellularLocation>
</comment>
<evidence type="ECO:0000256" key="8">
    <source>
        <dbReference type="ARBA" id="ARBA00022840"/>
    </source>
</evidence>
<keyword evidence="9 16" id="KW-1133">Transmembrane helix</keyword>
<dbReference type="Gene3D" id="3.40.50.300">
    <property type="entry name" value="P-loop containing nucleotide triphosphate hydrolases"/>
    <property type="match status" value="1"/>
</dbReference>
<evidence type="ECO:0000256" key="2">
    <source>
        <dbReference type="ARBA" id="ARBA00006474"/>
    </source>
</evidence>
<keyword evidence="3" id="KW-1003">Cell membrane</keyword>
<keyword evidence="11 16" id="KW-0472">Membrane</keyword>
<dbReference type="PANTHER" id="PTHR22683">
    <property type="entry name" value="SPORULATION PROTEIN RELATED"/>
    <property type="match status" value="1"/>
</dbReference>
<keyword evidence="19" id="KW-1185">Reference proteome</keyword>
<dbReference type="Gene3D" id="3.30.980.40">
    <property type="match status" value="1"/>
</dbReference>
<dbReference type="STRING" id="338966.Ppro_3598"/>
<dbReference type="InterPro" id="IPR003593">
    <property type="entry name" value="AAA+_ATPase"/>
</dbReference>
<evidence type="ECO:0000256" key="1">
    <source>
        <dbReference type="ARBA" id="ARBA00004651"/>
    </source>
</evidence>
<dbReference type="GO" id="GO:0003677">
    <property type="term" value="F:DNA binding"/>
    <property type="evidence" value="ECO:0007669"/>
    <property type="project" value="UniProtKB-KW"/>
</dbReference>
<dbReference type="GO" id="GO:0007059">
    <property type="term" value="P:chromosome segregation"/>
    <property type="evidence" value="ECO:0007669"/>
    <property type="project" value="UniProtKB-KW"/>
</dbReference>
<keyword evidence="4" id="KW-0132">Cell division</keyword>
<dbReference type="RefSeq" id="WP_011737403.1">
    <property type="nucleotide sequence ID" value="NC_008609.1"/>
</dbReference>
<dbReference type="InterPro" id="IPR025199">
    <property type="entry name" value="FtsK_4TM"/>
</dbReference>
<keyword evidence="6 14" id="KW-0547">Nucleotide-binding</keyword>
<dbReference type="KEGG" id="ppd:Ppro_3598"/>
<dbReference type="Pfam" id="PF13491">
    <property type="entry name" value="FtsK_4TM"/>
    <property type="match status" value="1"/>
</dbReference>
<dbReference type="InterPro" id="IPR041027">
    <property type="entry name" value="FtsK_alpha"/>
</dbReference>
<evidence type="ECO:0000256" key="10">
    <source>
        <dbReference type="ARBA" id="ARBA00023125"/>
    </source>
</evidence>
<dbReference type="Pfam" id="PF17854">
    <property type="entry name" value="FtsK_alpha"/>
    <property type="match status" value="1"/>
</dbReference>
<dbReference type="SUPFAM" id="SSF46785">
    <property type="entry name" value="Winged helix' DNA-binding domain"/>
    <property type="match status" value="1"/>
</dbReference>
<evidence type="ECO:0000256" key="11">
    <source>
        <dbReference type="ARBA" id="ARBA00023136"/>
    </source>
</evidence>
<organism evidence="18 19">
    <name type="scientific">Pelobacter propionicus (strain DSM 2379 / NBRC 103807 / OttBd1)</name>
    <dbReference type="NCBI Taxonomy" id="338966"/>
    <lineage>
        <taxon>Bacteria</taxon>
        <taxon>Pseudomonadati</taxon>
        <taxon>Thermodesulfobacteriota</taxon>
        <taxon>Desulfuromonadia</taxon>
        <taxon>Desulfuromonadales</taxon>
        <taxon>Desulfuromonadaceae</taxon>
        <taxon>Pelobacter</taxon>
    </lineage>
</organism>
<dbReference type="InterPro" id="IPR036390">
    <property type="entry name" value="WH_DNA-bd_sf"/>
</dbReference>
<comment type="similarity">
    <text evidence="2">Belongs to the FtsK/SpoIIIE/SftA family.</text>
</comment>
<dbReference type="AlphaFoldDB" id="A1AV19"/>
<dbReference type="GO" id="GO:0005886">
    <property type="term" value="C:plasma membrane"/>
    <property type="evidence" value="ECO:0007669"/>
    <property type="project" value="UniProtKB-SubCell"/>
</dbReference>
<dbReference type="GO" id="GO:0005524">
    <property type="term" value="F:ATP binding"/>
    <property type="evidence" value="ECO:0007669"/>
    <property type="project" value="UniProtKB-UniRule"/>
</dbReference>
<evidence type="ECO:0000256" key="12">
    <source>
        <dbReference type="ARBA" id="ARBA00023306"/>
    </source>
</evidence>
<dbReference type="Gene3D" id="1.10.10.10">
    <property type="entry name" value="Winged helix-like DNA-binding domain superfamily/Winged helix DNA-binding domain"/>
    <property type="match status" value="1"/>
</dbReference>
<evidence type="ECO:0000256" key="13">
    <source>
        <dbReference type="ARBA" id="ARBA00025923"/>
    </source>
</evidence>
<feature type="transmembrane region" description="Helical" evidence="16">
    <location>
        <begin position="98"/>
        <end position="115"/>
    </location>
</feature>
<evidence type="ECO:0000313" key="18">
    <source>
        <dbReference type="EMBL" id="ABL01190.1"/>
    </source>
</evidence>
<keyword evidence="10" id="KW-0238">DNA-binding</keyword>
<dbReference type="InterPro" id="IPR002543">
    <property type="entry name" value="FtsK_dom"/>
</dbReference>
<feature type="domain" description="FtsK" evidence="17">
    <location>
        <begin position="428"/>
        <end position="664"/>
    </location>
</feature>
<dbReference type="Proteomes" id="UP000006732">
    <property type="component" value="Chromosome"/>
</dbReference>
<gene>
    <name evidence="18" type="ordered locus">Ppro_3598</name>
</gene>
<dbReference type="Pfam" id="PF09397">
    <property type="entry name" value="FtsK_gamma"/>
    <property type="match status" value="1"/>
</dbReference>
<keyword evidence="8 14" id="KW-0067">ATP-binding</keyword>
<keyword evidence="5 16" id="KW-0812">Transmembrane</keyword>
<dbReference type="GO" id="GO:0051301">
    <property type="term" value="P:cell division"/>
    <property type="evidence" value="ECO:0007669"/>
    <property type="project" value="UniProtKB-KW"/>
</dbReference>
<dbReference type="PROSITE" id="PS50901">
    <property type="entry name" value="FTSK"/>
    <property type="match status" value="1"/>
</dbReference>
<dbReference type="InterPro" id="IPR036388">
    <property type="entry name" value="WH-like_DNA-bd_sf"/>
</dbReference>
<dbReference type="HOGENOM" id="CLU_001981_9_7_7"/>
<evidence type="ECO:0000256" key="4">
    <source>
        <dbReference type="ARBA" id="ARBA00022618"/>
    </source>
</evidence>
<feature type="transmembrane region" description="Helical" evidence="16">
    <location>
        <begin position="121"/>
        <end position="140"/>
    </location>
</feature>
<dbReference type="eggNOG" id="COG1674">
    <property type="taxonomic scope" value="Bacteria"/>
</dbReference>
<feature type="transmembrane region" description="Helical" evidence="16">
    <location>
        <begin position="62"/>
        <end position="86"/>
    </location>
</feature>
<dbReference type="InterPro" id="IPR027417">
    <property type="entry name" value="P-loop_NTPase"/>
</dbReference>
<evidence type="ECO:0000256" key="16">
    <source>
        <dbReference type="SAM" id="Phobius"/>
    </source>
</evidence>
<dbReference type="Pfam" id="PF01580">
    <property type="entry name" value="FtsK_SpoIIIE"/>
    <property type="match status" value="1"/>
</dbReference>
<evidence type="ECO:0000256" key="15">
    <source>
        <dbReference type="SAM" id="MobiDB-lite"/>
    </source>
</evidence>
<feature type="transmembrane region" description="Helical" evidence="16">
    <location>
        <begin position="152"/>
        <end position="177"/>
    </location>
</feature>
<evidence type="ECO:0000256" key="5">
    <source>
        <dbReference type="ARBA" id="ARBA00022692"/>
    </source>
</evidence>
<feature type="binding site" evidence="14">
    <location>
        <begin position="445"/>
        <end position="452"/>
    </location>
    <ligand>
        <name>ATP</name>
        <dbReference type="ChEBI" id="CHEBI:30616"/>
    </ligand>
</feature>
<evidence type="ECO:0000313" key="19">
    <source>
        <dbReference type="Proteomes" id="UP000006732"/>
    </source>
</evidence>
<evidence type="ECO:0000259" key="17">
    <source>
        <dbReference type="PROSITE" id="PS50901"/>
    </source>
</evidence>
<comment type="subunit">
    <text evidence="13">Homohexamer. Forms a ring that surrounds DNA.</text>
</comment>
<evidence type="ECO:0000256" key="7">
    <source>
        <dbReference type="ARBA" id="ARBA00022829"/>
    </source>
</evidence>
<evidence type="ECO:0000256" key="3">
    <source>
        <dbReference type="ARBA" id="ARBA00022475"/>
    </source>
</evidence>
<protein>
    <submittedName>
        <fullName evidence="18">DNA translocase FtsK</fullName>
    </submittedName>
</protein>
<feature type="region of interest" description="Disordered" evidence="15">
    <location>
        <begin position="238"/>
        <end position="260"/>
    </location>
</feature>
<dbReference type="PANTHER" id="PTHR22683:SF41">
    <property type="entry name" value="DNA TRANSLOCASE FTSK"/>
    <property type="match status" value="1"/>
</dbReference>
<dbReference type="SUPFAM" id="SSF52540">
    <property type="entry name" value="P-loop containing nucleoside triphosphate hydrolases"/>
    <property type="match status" value="1"/>
</dbReference>
<accession>A1AV19</accession>
<evidence type="ECO:0000256" key="6">
    <source>
        <dbReference type="ARBA" id="ARBA00022741"/>
    </source>
</evidence>
<dbReference type="OrthoDB" id="9807790at2"/>
<dbReference type="SMART" id="SM00843">
    <property type="entry name" value="Ftsk_gamma"/>
    <property type="match status" value="1"/>
</dbReference>
<feature type="transmembrane region" description="Helical" evidence="16">
    <location>
        <begin position="12"/>
        <end position="32"/>
    </location>
</feature>
<keyword evidence="7" id="KW-0159">Chromosome partition</keyword>
<dbReference type="EMBL" id="CP000482">
    <property type="protein sequence ID" value="ABL01190.1"/>
    <property type="molecule type" value="Genomic_DNA"/>
</dbReference>
<dbReference type="InterPro" id="IPR050206">
    <property type="entry name" value="FtsK/SpoIIIE/SftA"/>
</dbReference>
<proteinExistence type="inferred from homology"/>
<evidence type="ECO:0000256" key="9">
    <source>
        <dbReference type="ARBA" id="ARBA00022989"/>
    </source>
</evidence>
<sequence length="814" mass="89954">MEEAKKEKLVKELQGMALATAGIFLLLTFVSFNANDVSWNSYSNQESIQNLGGRLGAQVADLFFSSVGLASFLVPLAILSMAYNLLRFKEIRLRSYKLLAFGGLVLSLSALFAFSQETLTFFGQQLPTGGAVGVMTIRLLKETVGATGALLLLLPLLAASIMILSHFSFVLFAGWWLETLKKKWAVWLERRAQERQLHLKEKAREEGKPAPPAPSSRPVIKPAAIAPLVTVFNKIREKTKQAESSKPVSKPVPPPAVPVTNIFKKGREKKKGAEKSAALQESFEFIKTEGDFRTPPFSLLDNPPPAEKKQDNEALAMNARLLEKKLKDYGIDGEVVEICPGPVITMYEFSPAPGIKISRISGLADDLTMALQAMSIRIVAPIPGKGVVGVEVPNRDRDMVFLSEIFNCEGFHHNKMKLPLALGKDIAGIPVVTDLAKAPHLLVAGSTGSGKSVSINTMILSLLYMFEPRDVRMIMVDPKMLEFSMYEGIPHLLLPVVTEPKKASLALKWAVNEMERRYRLLSDKGVRNIDSYNKKLAGEALEQEELNNIPEAEIIEELEEIVEEGEGGIAEMAEPALSLPREEPLEHAHMPYIVVIVDELADLMMVAGRDVEEHIARLAQKARASGIHLILATQRPSVDVITGLIKANLPSRISFQVTSKVDSRTILDTNGAETLLGAGDMLFMPPGTSRLQRIHGAFVSDAEVQRVVDFLRKQGKPQYDKSLLEMKDTDEKGNEGSDEELDERWEDALRLVAETKQASISMVQRRLRIGYNRAARIIEMMESEGMVAPSDGTSKPREIYLDIINAYLNSPLTR</sequence>
<reference evidence="18 19" key="1">
    <citation type="submission" date="2006-10" db="EMBL/GenBank/DDBJ databases">
        <title>Complete sequence of chromosome of Pelobacter propionicus DSM 2379.</title>
        <authorList>
            <consortium name="US DOE Joint Genome Institute"/>
            <person name="Copeland A."/>
            <person name="Lucas S."/>
            <person name="Lapidus A."/>
            <person name="Barry K."/>
            <person name="Detter J.C."/>
            <person name="Glavina del Rio T."/>
            <person name="Hammon N."/>
            <person name="Israni S."/>
            <person name="Dalin E."/>
            <person name="Tice H."/>
            <person name="Pitluck S."/>
            <person name="Saunders E."/>
            <person name="Brettin T."/>
            <person name="Bruce D."/>
            <person name="Han C."/>
            <person name="Tapia R."/>
            <person name="Schmutz J."/>
            <person name="Larimer F."/>
            <person name="Land M."/>
            <person name="Hauser L."/>
            <person name="Kyrpides N."/>
            <person name="Kim E."/>
            <person name="Lovley D."/>
            <person name="Richardson P."/>
        </authorList>
    </citation>
    <scope>NUCLEOTIDE SEQUENCE [LARGE SCALE GENOMIC DNA]</scope>
    <source>
        <strain evidence="19">DSM 2379 / NBRC 103807 / OttBd1</strain>
    </source>
</reference>
<name>A1AV19_PELPD</name>
<dbReference type="SMART" id="SM00382">
    <property type="entry name" value="AAA"/>
    <property type="match status" value="1"/>
</dbReference>
<evidence type="ECO:0000256" key="14">
    <source>
        <dbReference type="PROSITE-ProRule" id="PRU00289"/>
    </source>
</evidence>
<keyword evidence="12" id="KW-0131">Cell cycle</keyword>
<dbReference type="InterPro" id="IPR018541">
    <property type="entry name" value="Ftsk_gamma"/>
</dbReference>